<dbReference type="EMBL" id="JAUIQD010000004">
    <property type="protein sequence ID" value="KAK3352506.1"/>
    <property type="molecule type" value="Genomic_DNA"/>
</dbReference>
<dbReference type="AlphaFoldDB" id="A0AAJ0MDI8"/>
<sequence>MPTTPFFIHSSTFTKHTHSTTQTCHFLPASYILQKVAASNGHSFIHRLLPTEVDDIIKKKQLAYATHMPRSYGIWTDSRTGSLQSSSIVTQKRNTNSPGSQPRLNVHQYARPANDNIRERLWIVARLVSAAEQVGRPRWRISVYKSCPGLGSLPMAGARYFAAGCIRGTGPEQLLSPCFLTAVRRSKILVVPSCQDAYALIALFLSSGSCAILAHITPPSGCLLQAPGLFSANSILYPRFRLGLPPVKRYSTLRESGKLSLHTGTRAFCGQFSCSSLPICSIAPQHPMLWLGAPAG</sequence>
<feature type="region of interest" description="Disordered" evidence="1">
    <location>
        <begin position="85"/>
        <end position="105"/>
    </location>
</feature>
<organism evidence="2 3">
    <name type="scientific">Lasiosphaeria hispida</name>
    <dbReference type="NCBI Taxonomy" id="260671"/>
    <lineage>
        <taxon>Eukaryota</taxon>
        <taxon>Fungi</taxon>
        <taxon>Dikarya</taxon>
        <taxon>Ascomycota</taxon>
        <taxon>Pezizomycotina</taxon>
        <taxon>Sordariomycetes</taxon>
        <taxon>Sordariomycetidae</taxon>
        <taxon>Sordariales</taxon>
        <taxon>Lasiosphaeriaceae</taxon>
        <taxon>Lasiosphaeria</taxon>
    </lineage>
</organism>
<proteinExistence type="predicted"/>
<comment type="caution">
    <text evidence="2">The sequence shown here is derived from an EMBL/GenBank/DDBJ whole genome shotgun (WGS) entry which is preliminary data.</text>
</comment>
<reference evidence="2" key="2">
    <citation type="submission" date="2023-06" db="EMBL/GenBank/DDBJ databases">
        <authorList>
            <consortium name="Lawrence Berkeley National Laboratory"/>
            <person name="Haridas S."/>
            <person name="Hensen N."/>
            <person name="Bonometti L."/>
            <person name="Westerberg I."/>
            <person name="Brannstrom I.O."/>
            <person name="Guillou S."/>
            <person name="Cros-Aarteil S."/>
            <person name="Calhoun S."/>
            <person name="Kuo A."/>
            <person name="Mondo S."/>
            <person name="Pangilinan J."/>
            <person name="Riley R."/>
            <person name="Labutti K."/>
            <person name="Andreopoulos B."/>
            <person name="Lipzen A."/>
            <person name="Chen C."/>
            <person name="Yanf M."/>
            <person name="Daum C."/>
            <person name="Ng V."/>
            <person name="Clum A."/>
            <person name="Steindorff A."/>
            <person name="Ohm R."/>
            <person name="Martin F."/>
            <person name="Silar P."/>
            <person name="Natvig D."/>
            <person name="Lalanne C."/>
            <person name="Gautier V."/>
            <person name="Ament-Velasquez S.L."/>
            <person name="Kruys A."/>
            <person name="Hutchinson M.I."/>
            <person name="Powell A.J."/>
            <person name="Barry K."/>
            <person name="Miller A.N."/>
            <person name="Grigoriev I.V."/>
            <person name="Debuchy R."/>
            <person name="Gladieux P."/>
            <person name="Thoren M.H."/>
            <person name="Johannesson H."/>
        </authorList>
    </citation>
    <scope>NUCLEOTIDE SEQUENCE</scope>
    <source>
        <strain evidence="2">CBS 955.72</strain>
    </source>
</reference>
<feature type="compositionally biased region" description="Polar residues" evidence="1">
    <location>
        <begin position="85"/>
        <end position="103"/>
    </location>
</feature>
<dbReference type="Proteomes" id="UP001275084">
    <property type="component" value="Unassembled WGS sequence"/>
</dbReference>
<protein>
    <submittedName>
        <fullName evidence="2">Uncharacterized protein</fullName>
    </submittedName>
</protein>
<evidence type="ECO:0000313" key="2">
    <source>
        <dbReference type="EMBL" id="KAK3352506.1"/>
    </source>
</evidence>
<evidence type="ECO:0000313" key="3">
    <source>
        <dbReference type="Proteomes" id="UP001275084"/>
    </source>
</evidence>
<evidence type="ECO:0000256" key="1">
    <source>
        <dbReference type="SAM" id="MobiDB-lite"/>
    </source>
</evidence>
<reference evidence="2" key="1">
    <citation type="journal article" date="2023" name="Mol. Phylogenet. Evol.">
        <title>Genome-scale phylogeny and comparative genomics of the fungal order Sordariales.</title>
        <authorList>
            <person name="Hensen N."/>
            <person name="Bonometti L."/>
            <person name="Westerberg I."/>
            <person name="Brannstrom I.O."/>
            <person name="Guillou S."/>
            <person name="Cros-Aarteil S."/>
            <person name="Calhoun S."/>
            <person name="Haridas S."/>
            <person name="Kuo A."/>
            <person name="Mondo S."/>
            <person name="Pangilinan J."/>
            <person name="Riley R."/>
            <person name="LaButti K."/>
            <person name="Andreopoulos B."/>
            <person name="Lipzen A."/>
            <person name="Chen C."/>
            <person name="Yan M."/>
            <person name="Daum C."/>
            <person name="Ng V."/>
            <person name="Clum A."/>
            <person name="Steindorff A."/>
            <person name="Ohm R.A."/>
            <person name="Martin F."/>
            <person name="Silar P."/>
            <person name="Natvig D.O."/>
            <person name="Lalanne C."/>
            <person name="Gautier V."/>
            <person name="Ament-Velasquez S.L."/>
            <person name="Kruys A."/>
            <person name="Hutchinson M.I."/>
            <person name="Powell A.J."/>
            <person name="Barry K."/>
            <person name="Miller A.N."/>
            <person name="Grigoriev I.V."/>
            <person name="Debuchy R."/>
            <person name="Gladieux P."/>
            <person name="Hiltunen Thoren M."/>
            <person name="Johannesson H."/>
        </authorList>
    </citation>
    <scope>NUCLEOTIDE SEQUENCE</scope>
    <source>
        <strain evidence="2">CBS 955.72</strain>
    </source>
</reference>
<accession>A0AAJ0MDI8</accession>
<keyword evidence="3" id="KW-1185">Reference proteome</keyword>
<name>A0AAJ0MDI8_9PEZI</name>
<gene>
    <name evidence="2" type="ORF">B0T25DRAFT_186883</name>
</gene>